<proteinExistence type="predicted"/>
<dbReference type="RefSeq" id="WP_133942339.1">
    <property type="nucleotide sequence ID" value="NZ_CP038241.1"/>
</dbReference>
<gene>
    <name evidence="1" type="ORF">E4K63_06580</name>
</gene>
<evidence type="ECO:0000313" key="1">
    <source>
        <dbReference type="EMBL" id="QIV96512.1"/>
    </source>
</evidence>
<dbReference type="GO" id="GO:0015774">
    <property type="term" value="P:polysaccharide transport"/>
    <property type="evidence" value="ECO:0007669"/>
    <property type="project" value="InterPro"/>
</dbReference>
<evidence type="ECO:0000313" key="2">
    <source>
        <dbReference type="Proteomes" id="UP000502004"/>
    </source>
</evidence>
<dbReference type="AlphaFoldDB" id="A0AAE7CR60"/>
<sequence length="419" mass="49038">MQKTLNRPASFENKKLTVIPYERNFLFLQGPISPFFNELAHELCQKGYSKVYKLQLCKGDSLWWDFELITYKGTLENFDIFIEATFKNLYITDILLLGDCRPYHLKATKIAKSLNINIWIFEEGYLRPDTVTLEYNSGTNAYSKIPKTKDFFQTYKPVKNYPLIRIQNSLFTRLRWDLSYHLINALTFLSFRNYQHHRKAKIYQEYIGWMKRFSKKIITDKFLLPKQLKYVENKAFFLVPLQLSHDFQIIQHSDYDSTLCMIDEILESFERNAPKETLLVFKIHPLDTLLVNSIKHIKRKLKTLPSLKKRVLVLDGGHLPTLIDNSLGVVVINSTVGLQSLSHDKATKALGRAIYNFEGLTATQPLNTFWINPQKPNKQLVQNFRKYLLDHNQFNGGFYSKHGISIAVPFVTHRILENN</sequence>
<dbReference type="KEGG" id="aii:E4K63_06580"/>
<reference evidence="1 2" key="1">
    <citation type="submission" date="2019-03" db="EMBL/GenBank/DDBJ databases">
        <title>Complete Genome Sequence of Allofrancisella inopinata Strain SYSU YG23 Isolated from Water-Cooling Systems in China.</title>
        <authorList>
            <person name="Ohrman C."/>
            <person name="Uneklint I."/>
            <person name="Sjodin A."/>
        </authorList>
    </citation>
    <scope>NUCLEOTIDE SEQUENCE [LARGE SCALE GENOMIC DNA]</scope>
    <source>
        <strain evidence="1 2">SYSU YG23</strain>
    </source>
</reference>
<protein>
    <submittedName>
        <fullName evidence="1">Capsular biosynthesis protein</fullName>
    </submittedName>
</protein>
<dbReference type="GO" id="GO:0000271">
    <property type="term" value="P:polysaccharide biosynthetic process"/>
    <property type="evidence" value="ECO:0007669"/>
    <property type="project" value="InterPro"/>
</dbReference>
<dbReference type="InterPro" id="IPR007833">
    <property type="entry name" value="Capsule_polysaccharide_synth"/>
</dbReference>
<dbReference type="EMBL" id="CP038241">
    <property type="protein sequence ID" value="QIV96512.1"/>
    <property type="molecule type" value="Genomic_DNA"/>
</dbReference>
<dbReference type="Proteomes" id="UP000502004">
    <property type="component" value="Chromosome"/>
</dbReference>
<organism evidence="1 2">
    <name type="scientific">Allofrancisella inopinata</name>
    <dbReference type="NCBI Taxonomy" id="1085647"/>
    <lineage>
        <taxon>Bacteria</taxon>
        <taxon>Pseudomonadati</taxon>
        <taxon>Pseudomonadota</taxon>
        <taxon>Gammaproteobacteria</taxon>
        <taxon>Thiotrichales</taxon>
        <taxon>Francisellaceae</taxon>
        <taxon>Allofrancisella</taxon>
    </lineage>
</organism>
<accession>A0AAE7CR60</accession>
<keyword evidence="2" id="KW-1185">Reference proteome</keyword>
<dbReference type="Pfam" id="PF05159">
    <property type="entry name" value="Capsule_synth"/>
    <property type="match status" value="1"/>
</dbReference>
<name>A0AAE7CR60_9GAMM</name>
<dbReference type="CDD" id="cd16441">
    <property type="entry name" value="beta_Kdo_transferase_KpsS"/>
    <property type="match status" value="1"/>
</dbReference>